<evidence type="ECO:0000259" key="4">
    <source>
        <dbReference type="Pfam" id="PF24564"/>
    </source>
</evidence>
<dbReference type="EMBL" id="AQGS01000474">
    <property type="protein sequence ID" value="EPS39370.1"/>
    <property type="molecule type" value="Genomic_DNA"/>
</dbReference>
<evidence type="ECO:0000313" key="5">
    <source>
        <dbReference type="EMBL" id="EPS39370.1"/>
    </source>
</evidence>
<feature type="domain" description="Dynamin N-terminal" evidence="3">
    <location>
        <begin position="74"/>
        <end position="350"/>
    </location>
</feature>
<dbReference type="AlphaFoldDB" id="S8A8Q2"/>
<dbReference type="eggNOG" id="ENOG502QU12">
    <property type="taxonomic scope" value="Eukaryota"/>
</dbReference>
<name>S8A8Q2_DACHA</name>
<dbReference type="InterPro" id="IPR056024">
    <property type="entry name" value="DUF7605"/>
</dbReference>
<keyword evidence="6" id="KW-1185">Reference proteome</keyword>
<sequence>MAAITSKEDDLNSNPRALEKHIEHLITDGRAFLKTTGQQLQHMHDGGLLSKGGIRVHKHIQKYENTDLGAKSIIAFIGESGAGKSTLLNALLDYEKIVPTSGMRACTSVATEFSSRKSNMEFEFCAVIEYIDRKEFEEEAESLRYDILDDEEEDYDTESMYTILSSSDEEKEQKPLNARSSKRRRLSNSSAEGAATVARAKLGALFPGFQASDFVEITEKINELYDGNCFLSAGRQIIESDDEEEFVEQIQELISNSGTDDEDEPQLWPLIKVVKVYNVRRIYLDSEILGSGAVLVDLPGIKDCNAAREAVAGKYLAKANEVIIVSRLNRVLTDETTTKLAEMGYSKQLRLDGRKKITIVCSFADQYKPSDARQEYRKNKEFVGKYDELMRIIKSAPRGRQLKKLSAIEKERVLDETEDAKERLQKLCLATRNKHVPGAVRKAYTKHLGEDIQVKTFLVASTAYQVQAGRLVTEERANNSVTADETQIPQLREFCIKIPTVQKLFRMKFFIHNISRAFGAAKFLVEDLGPSLSKKKREGISDELNKAAVAMKRALLTLETNCSDSIKLEIEKLTGETKTLSLDSSRHCAEVQKTVRSGKQQWNYNTYKHICRRNGEHKTDSKKNLNQKYLGALDDGLSRIWGESVGGIHKSLTGFTFKLSSQLTAFEERWMSIVCEYFCHESADMKTSEELVRNTLKAVVIGTQKLLLDQTHRVDEKQREINRQFRSTNQLKSGLEQSYQAAAKLTGKGSYNSMMDVVTNGLKSTTVFLNISELIAKGLADLQVTLKDENTKWCNDIGEELETNIKNWMAVSDKVEEQEYVEKQKLKEILSRFDKTLKNLVDEADSLDGKLTI</sequence>
<evidence type="ECO:0000313" key="6">
    <source>
        <dbReference type="Proteomes" id="UP000015100"/>
    </source>
</evidence>
<dbReference type="OMA" id="PRMRFKK"/>
<dbReference type="PANTHER" id="PTHR36681">
    <property type="entry name" value="NUCLEAR GTPASE, GERMINAL CENTER-ASSOCIATED, TANDEM DUPLICATE 3"/>
    <property type="match status" value="1"/>
</dbReference>
<organism evidence="5 6">
    <name type="scientific">Dactylellina haptotyla (strain CBS 200.50)</name>
    <name type="common">Nematode-trapping fungus</name>
    <name type="synonym">Monacrosporium haptotylum</name>
    <dbReference type="NCBI Taxonomy" id="1284197"/>
    <lineage>
        <taxon>Eukaryota</taxon>
        <taxon>Fungi</taxon>
        <taxon>Dikarya</taxon>
        <taxon>Ascomycota</taxon>
        <taxon>Pezizomycotina</taxon>
        <taxon>Orbiliomycetes</taxon>
        <taxon>Orbiliales</taxon>
        <taxon>Orbiliaceae</taxon>
        <taxon>Dactylellina</taxon>
    </lineage>
</organism>
<accession>S8A8Q2</accession>
<dbReference type="HOGENOM" id="CLU_334325_0_0_1"/>
<dbReference type="PANTHER" id="PTHR36681:SF3">
    <property type="entry name" value="NUCLEAR GTPASE, GERMINAL CENTER-ASSOCIATED, TANDEM DUPLICATE 3"/>
    <property type="match status" value="1"/>
</dbReference>
<dbReference type="SUPFAM" id="SSF52540">
    <property type="entry name" value="P-loop containing nucleoside triphosphate hydrolases"/>
    <property type="match status" value="1"/>
</dbReference>
<reference evidence="6" key="2">
    <citation type="submission" date="2013-04" db="EMBL/GenBank/DDBJ databases">
        <title>Genomic mechanisms accounting for the adaptation to parasitism in nematode-trapping fungi.</title>
        <authorList>
            <person name="Ahren D.G."/>
        </authorList>
    </citation>
    <scope>NUCLEOTIDE SEQUENCE [LARGE SCALE GENOMIC DNA]</scope>
    <source>
        <strain evidence="6">CBS 200.50</strain>
    </source>
</reference>
<dbReference type="Gene3D" id="3.40.50.300">
    <property type="entry name" value="P-loop containing nucleotide triphosphate hydrolases"/>
    <property type="match status" value="2"/>
</dbReference>
<comment type="caution">
    <text evidence="5">The sequence shown here is derived from an EMBL/GenBank/DDBJ whole genome shotgun (WGS) entry which is preliminary data.</text>
</comment>
<gene>
    <name evidence="5" type="ORF">H072_6875</name>
</gene>
<evidence type="ECO:0008006" key="7">
    <source>
        <dbReference type="Google" id="ProtNLM"/>
    </source>
</evidence>
<proteinExistence type="predicted"/>
<dbReference type="InterPro" id="IPR027417">
    <property type="entry name" value="P-loop_NTPase"/>
</dbReference>
<evidence type="ECO:0000256" key="1">
    <source>
        <dbReference type="SAM" id="Coils"/>
    </source>
</evidence>
<protein>
    <recommendedName>
        <fullName evidence="7">G domain-containing protein</fullName>
    </recommendedName>
</protein>
<dbReference type="Pfam" id="PF00350">
    <property type="entry name" value="Dynamin_N"/>
    <property type="match status" value="1"/>
</dbReference>
<reference evidence="5 6" key="1">
    <citation type="journal article" date="2013" name="PLoS Genet.">
        <title>Genomic mechanisms accounting for the adaptation to parasitism in nematode-trapping fungi.</title>
        <authorList>
            <person name="Meerupati T."/>
            <person name="Andersson K.M."/>
            <person name="Friman E."/>
            <person name="Kumar D."/>
            <person name="Tunlid A."/>
            <person name="Ahren D."/>
        </authorList>
    </citation>
    <scope>NUCLEOTIDE SEQUENCE [LARGE SCALE GENOMIC DNA]</scope>
    <source>
        <strain evidence="5 6">CBS 200.50</strain>
    </source>
</reference>
<feature type="domain" description="DUF7605" evidence="4">
    <location>
        <begin position="597"/>
        <end position="768"/>
    </location>
</feature>
<evidence type="ECO:0000256" key="2">
    <source>
        <dbReference type="SAM" id="MobiDB-lite"/>
    </source>
</evidence>
<feature type="region of interest" description="Disordered" evidence="2">
    <location>
        <begin position="163"/>
        <end position="190"/>
    </location>
</feature>
<feature type="coiled-coil region" evidence="1">
    <location>
        <begin position="407"/>
        <end position="434"/>
    </location>
</feature>
<dbReference type="Pfam" id="PF24564">
    <property type="entry name" value="DUF7605"/>
    <property type="match status" value="1"/>
</dbReference>
<dbReference type="InterPro" id="IPR045063">
    <property type="entry name" value="Dynamin_N"/>
</dbReference>
<keyword evidence="1" id="KW-0175">Coiled coil</keyword>
<evidence type="ECO:0000259" key="3">
    <source>
        <dbReference type="Pfam" id="PF00350"/>
    </source>
</evidence>
<dbReference type="Proteomes" id="UP000015100">
    <property type="component" value="Unassembled WGS sequence"/>
</dbReference>
<dbReference type="OrthoDB" id="3598281at2759"/>
<dbReference type="STRING" id="1284197.S8A8Q2"/>